<reference evidence="12" key="1">
    <citation type="submission" date="2016-06" db="UniProtKB">
        <authorList>
            <consortium name="WormBaseParasite"/>
        </authorList>
    </citation>
    <scope>IDENTIFICATION</scope>
</reference>
<dbReference type="PANTHER" id="PTHR12560:SF0">
    <property type="entry name" value="LD18904P"/>
    <property type="match status" value="1"/>
</dbReference>
<dbReference type="EMBL" id="UYWY01020329">
    <property type="protein sequence ID" value="VDM41250.1"/>
    <property type="molecule type" value="Genomic_DNA"/>
</dbReference>
<feature type="domain" description="TLC" evidence="9">
    <location>
        <begin position="133"/>
        <end position="345"/>
    </location>
</feature>
<evidence type="ECO:0000256" key="2">
    <source>
        <dbReference type="ARBA" id="ARBA00004760"/>
    </source>
</evidence>
<evidence type="ECO:0000256" key="3">
    <source>
        <dbReference type="ARBA" id="ARBA00004991"/>
    </source>
</evidence>
<feature type="transmembrane region" description="Helical" evidence="8">
    <location>
        <begin position="182"/>
        <end position="201"/>
    </location>
</feature>
<dbReference type="PROSITE" id="PS50922">
    <property type="entry name" value="TLC"/>
    <property type="match status" value="1"/>
</dbReference>
<proteinExistence type="predicted"/>
<dbReference type="WBParaSite" id="TCNE_0000992901-mRNA-1">
    <property type="protein sequence ID" value="TCNE_0000992901-mRNA-1"/>
    <property type="gene ID" value="TCNE_0000992901"/>
</dbReference>
<evidence type="ECO:0000313" key="10">
    <source>
        <dbReference type="EMBL" id="VDM41250.1"/>
    </source>
</evidence>
<dbReference type="InterPro" id="IPR016439">
    <property type="entry name" value="Lag1/Lac1-like"/>
</dbReference>
<feature type="transmembrane region" description="Helical" evidence="8">
    <location>
        <begin position="266"/>
        <end position="288"/>
    </location>
</feature>
<evidence type="ECO:0000313" key="11">
    <source>
        <dbReference type="Proteomes" id="UP000050794"/>
    </source>
</evidence>
<dbReference type="SMART" id="SM00724">
    <property type="entry name" value="TLC"/>
    <property type="match status" value="1"/>
</dbReference>
<comment type="subcellular location">
    <subcellularLocation>
        <location evidence="1">Membrane</location>
        <topology evidence="1">Multi-pass membrane protein</topology>
    </subcellularLocation>
</comment>
<dbReference type="Pfam" id="PF03798">
    <property type="entry name" value="TRAM_LAG1_CLN8"/>
    <property type="match status" value="1"/>
</dbReference>
<feature type="transmembrane region" description="Helical" evidence="8">
    <location>
        <begin position="138"/>
        <end position="162"/>
    </location>
</feature>
<sequence>MNQLEGYGGRRHSKFLLPYACNTASHEKRLTVLNWNVHEIVVALRGFGKIVAHNMWDARLWLPRGVSWEQLPTRSEDLFFSLLLAFPILALRILYESFVGIPGGVYLGYGSGTLSQQIRRHLLFGFAKNTRSKRVLECFFRFSSYTFLFVYGVIVLVDAPWLHDVTLCWIGYPFHEVPDTIWWYYMIETGFYYSLLITSLFDVRRSDFRQLVFHHFVTIALLSASWMLNFVRVGTLVLISHDVSDIWLELAKLVHYDDANVKYANALFVVFLVSWTLTRIGYFPFIIIRSAIFDAPKLIQADYNLFNPFEIPYAPRIIIGLLFCLLVLHIFWTTIIVHIVIRTVMVGEAKDVRSDDEGEDEEVSARRIERTNIKKRKQK</sequence>
<organism evidence="11 12">
    <name type="scientific">Toxocara canis</name>
    <name type="common">Canine roundworm</name>
    <dbReference type="NCBI Taxonomy" id="6265"/>
    <lineage>
        <taxon>Eukaryota</taxon>
        <taxon>Metazoa</taxon>
        <taxon>Ecdysozoa</taxon>
        <taxon>Nematoda</taxon>
        <taxon>Chromadorea</taxon>
        <taxon>Rhabditida</taxon>
        <taxon>Spirurina</taxon>
        <taxon>Ascaridomorpha</taxon>
        <taxon>Ascaridoidea</taxon>
        <taxon>Toxocaridae</taxon>
        <taxon>Toxocara</taxon>
    </lineage>
</organism>
<reference evidence="10 11" key="2">
    <citation type="submission" date="2018-11" db="EMBL/GenBank/DDBJ databases">
        <authorList>
            <consortium name="Pathogen Informatics"/>
        </authorList>
    </citation>
    <scope>NUCLEOTIDE SEQUENCE [LARGE SCALE GENOMIC DNA]</scope>
</reference>
<accession>A0A183UN59</accession>
<keyword evidence="4 7" id="KW-0812">Transmembrane</keyword>
<dbReference type="GO" id="GO:0050291">
    <property type="term" value="F:sphingosine N-acyltransferase activity"/>
    <property type="evidence" value="ECO:0007669"/>
    <property type="project" value="InterPro"/>
</dbReference>
<dbReference type="PIRSF" id="PIRSF005225">
    <property type="entry name" value="LAG1_LAC1"/>
    <property type="match status" value="1"/>
</dbReference>
<keyword evidence="5 8" id="KW-1133">Transmembrane helix</keyword>
<evidence type="ECO:0000256" key="8">
    <source>
        <dbReference type="SAM" id="Phobius"/>
    </source>
</evidence>
<evidence type="ECO:0000256" key="1">
    <source>
        <dbReference type="ARBA" id="ARBA00004141"/>
    </source>
</evidence>
<evidence type="ECO:0000259" key="9">
    <source>
        <dbReference type="PROSITE" id="PS50922"/>
    </source>
</evidence>
<gene>
    <name evidence="10" type="ORF">TCNE_LOCUS9929</name>
</gene>
<comment type="pathway">
    <text evidence="2">Lipid metabolism; sphingolipid metabolism.</text>
</comment>
<name>A0A183UN59_TOXCA</name>
<keyword evidence="11" id="KW-1185">Reference proteome</keyword>
<evidence type="ECO:0000256" key="7">
    <source>
        <dbReference type="PROSITE-ProRule" id="PRU00205"/>
    </source>
</evidence>
<dbReference type="InterPro" id="IPR006634">
    <property type="entry name" value="TLC-dom"/>
</dbReference>
<dbReference type="GO" id="GO:0016020">
    <property type="term" value="C:membrane"/>
    <property type="evidence" value="ECO:0007669"/>
    <property type="project" value="UniProtKB-SubCell"/>
</dbReference>
<dbReference type="UniPathway" id="UPA00222"/>
<protein>
    <submittedName>
        <fullName evidence="12">Ceramide synthase 6</fullName>
    </submittedName>
</protein>
<dbReference type="PANTHER" id="PTHR12560">
    <property type="entry name" value="LONGEVITY ASSURANCE FACTOR 1 LAG1"/>
    <property type="match status" value="1"/>
</dbReference>
<comment type="pathway">
    <text evidence="3">Sphingolipid metabolism.</text>
</comment>
<dbReference type="AlphaFoldDB" id="A0A183UN59"/>
<evidence type="ECO:0000256" key="5">
    <source>
        <dbReference type="ARBA" id="ARBA00022989"/>
    </source>
</evidence>
<evidence type="ECO:0000256" key="4">
    <source>
        <dbReference type="ARBA" id="ARBA00022692"/>
    </source>
</evidence>
<evidence type="ECO:0000256" key="6">
    <source>
        <dbReference type="ARBA" id="ARBA00023136"/>
    </source>
</evidence>
<feature type="transmembrane region" description="Helical" evidence="8">
    <location>
        <begin position="317"/>
        <end position="341"/>
    </location>
</feature>
<dbReference type="Proteomes" id="UP000050794">
    <property type="component" value="Unassembled WGS sequence"/>
</dbReference>
<evidence type="ECO:0000313" key="12">
    <source>
        <dbReference type="WBParaSite" id="TCNE_0000992901-mRNA-1"/>
    </source>
</evidence>
<dbReference type="GO" id="GO:0046513">
    <property type="term" value="P:ceramide biosynthetic process"/>
    <property type="evidence" value="ECO:0007669"/>
    <property type="project" value="InterPro"/>
</dbReference>
<keyword evidence="6 7" id="KW-0472">Membrane</keyword>